<evidence type="ECO:0000313" key="6">
    <source>
        <dbReference type="Proteomes" id="UP001165541"/>
    </source>
</evidence>
<proteinExistence type="predicted"/>
<dbReference type="Proteomes" id="UP001165541">
    <property type="component" value="Unassembled WGS sequence"/>
</dbReference>
<evidence type="ECO:0000313" key="5">
    <source>
        <dbReference type="EMBL" id="MCM5680839.1"/>
    </source>
</evidence>
<dbReference type="EC" id="2.4.-.-" evidence="5"/>
<dbReference type="RefSeq" id="WP_251779283.1">
    <property type="nucleotide sequence ID" value="NZ_JAMKFE010000008.1"/>
</dbReference>
<dbReference type="InterPro" id="IPR001296">
    <property type="entry name" value="Glyco_trans_1"/>
</dbReference>
<dbReference type="EMBL" id="JAMKFE010000008">
    <property type="protein sequence ID" value="MCM5680839.1"/>
    <property type="molecule type" value="Genomic_DNA"/>
</dbReference>
<name>A0ABT0YR81_9BURK</name>
<evidence type="ECO:0000259" key="3">
    <source>
        <dbReference type="Pfam" id="PF00534"/>
    </source>
</evidence>
<reference evidence="5" key="1">
    <citation type="submission" date="2022-05" db="EMBL/GenBank/DDBJ databases">
        <title>Schlegelella sp. nov., isolated from mangrove soil.</title>
        <authorList>
            <person name="Liu Y."/>
            <person name="Ge X."/>
            <person name="Liu W."/>
        </authorList>
    </citation>
    <scope>NUCLEOTIDE SEQUENCE</scope>
    <source>
        <strain evidence="5">S2-27</strain>
    </source>
</reference>
<dbReference type="Gene3D" id="3.40.50.2000">
    <property type="entry name" value="Glycogen Phosphorylase B"/>
    <property type="match status" value="2"/>
</dbReference>
<organism evidence="5 6">
    <name type="scientific">Caldimonas mangrovi</name>
    <dbReference type="NCBI Taxonomy" id="2944811"/>
    <lineage>
        <taxon>Bacteria</taxon>
        <taxon>Pseudomonadati</taxon>
        <taxon>Pseudomonadota</taxon>
        <taxon>Betaproteobacteria</taxon>
        <taxon>Burkholderiales</taxon>
        <taxon>Sphaerotilaceae</taxon>
        <taxon>Caldimonas</taxon>
    </lineage>
</organism>
<dbReference type="SUPFAM" id="SSF53756">
    <property type="entry name" value="UDP-Glycosyltransferase/glycogen phosphorylase"/>
    <property type="match status" value="1"/>
</dbReference>
<dbReference type="PANTHER" id="PTHR12526:SF510">
    <property type="entry name" value="D-INOSITOL 3-PHOSPHATE GLYCOSYLTRANSFERASE"/>
    <property type="match status" value="1"/>
</dbReference>
<evidence type="ECO:0000256" key="2">
    <source>
        <dbReference type="ARBA" id="ARBA00022679"/>
    </source>
</evidence>
<protein>
    <submittedName>
        <fullName evidence="5">Glycosyltransferase</fullName>
        <ecNumber evidence="5">2.4.-.-</ecNumber>
    </submittedName>
</protein>
<evidence type="ECO:0000259" key="4">
    <source>
        <dbReference type="Pfam" id="PF13477"/>
    </source>
</evidence>
<feature type="domain" description="Glycosyl transferase family 1" evidence="3">
    <location>
        <begin position="170"/>
        <end position="327"/>
    </location>
</feature>
<keyword evidence="6" id="KW-1185">Reference proteome</keyword>
<dbReference type="Pfam" id="PF13477">
    <property type="entry name" value="Glyco_trans_4_2"/>
    <property type="match status" value="1"/>
</dbReference>
<dbReference type="InterPro" id="IPR028098">
    <property type="entry name" value="Glyco_trans_4-like_N"/>
</dbReference>
<dbReference type="PANTHER" id="PTHR12526">
    <property type="entry name" value="GLYCOSYLTRANSFERASE"/>
    <property type="match status" value="1"/>
</dbReference>
<gene>
    <name evidence="5" type="ORF">M8A51_15040</name>
</gene>
<keyword evidence="1 5" id="KW-0328">Glycosyltransferase</keyword>
<dbReference type="GO" id="GO:0016757">
    <property type="term" value="F:glycosyltransferase activity"/>
    <property type="evidence" value="ECO:0007669"/>
    <property type="project" value="UniProtKB-KW"/>
</dbReference>
<sequence length="356" mass="39351">MSGHGHILFCADACSVHTQRWVGAMAERGWRCSVLSRHFQRIAGADVHPLDTPDGNWPWFAAVPRVRRLAAELAPDIVHGHYVTSYGLWAAASGRRPLVLTGWGSDILVSPHRSRLVHAVTGWTLRRADLITADSQDMLNAMARYRPRAPLHQIYWGADTEKFRPYPSTDPVFRIASLRAWEPNYNIDVILDATARLRAAEPGAAIELHLLGGGPLEARLRSTAQALGLDDVVHFHGRVDEDRLAQLVNRSHVSVSIPDSDATSVALLESMASGLPVVVSDLPANRQWVDAQGGWLLAPRDPHALALALRELLHDPARALAMGRHNRARVDPHAARRTQMDRVDTLYRGLLDGGRR</sequence>
<feature type="domain" description="Glycosyltransferase subfamily 4-like N-terminal" evidence="4">
    <location>
        <begin position="6"/>
        <end position="135"/>
    </location>
</feature>
<dbReference type="Pfam" id="PF00534">
    <property type="entry name" value="Glycos_transf_1"/>
    <property type="match status" value="1"/>
</dbReference>
<evidence type="ECO:0000256" key="1">
    <source>
        <dbReference type="ARBA" id="ARBA00022676"/>
    </source>
</evidence>
<comment type="caution">
    <text evidence="5">The sequence shown here is derived from an EMBL/GenBank/DDBJ whole genome shotgun (WGS) entry which is preliminary data.</text>
</comment>
<keyword evidence="2 5" id="KW-0808">Transferase</keyword>
<accession>A0ABT0YR81</accession>